<keyword evidence="10" id="KW-1185">Reference proteome</keyword>
<evidence type="ECO:0000256" key="4">
    <source>
        <dbReference type="ARBA" id="ARBA00022847"/>
    </source>
</evidence>
<evidence type="ECO:0000256" key="6">
    <source>
        <dbReference type="ARBA" id="ARBA00023136"/>
    </source>
</evidence>
<dbReference type="PANTHER" id="PTHR11662:SF79">
    <property type="entry name" value="NA[+]-DEPENDENT INORGANIC PHOSPHATE COTRANSPORTER, ISOFORM A"/>
    <property type="match status" value="1"/>
</dbReference>
<sequence length="891" mass="101335">MMMMIQVSASISASDLNDLNIYDDEEFNYNEVQSLRKFSRNDDENSHQISTDEAVVAVDEKSKNILKDEAVQQKKKRKQSQQKNKIIHGVKNENFELLNVGKRVGEIEGNNYFITTTTSSSLLLTSIIDSSMKSNNDDNSFAIVNNLNNGKSNKSVETTTVAAMSSTTDEIIMEMVEAIIDNNNSINNYINNNLNDDNDVNLWKKLSNGSNMEANKQAVESEDSNSVKMGNISARNSINSTNEVKINEQRLKQMSKNKRSKRRRKILIGDLSCMKAEFIEAPRVANADIKYIRNEMYGIERSFLEAEYHCHAGYRLIKKSKQKTNANKNLVCKKRRWIGQKPECVQVELNVQQCDSYEAQKSVSMAVEIINDDEVKIKQRTILWFLVFSGFSVNYMIRININIALIDMLDSSYNKPSQNSSIVAECVKETSSESFVNVTRVEDIDVKHKQSLSLERNLLNFLSIDYEHNGFKWNEKIQGQVLGAFFYLHFVLQLPGGILATRYGTKKIFGLANLFGCLLCSFMPIMAYLDFRLLIALRILQGLICSVSWPSMHHLSAQWIPKNERGRFVSSYLGSSFGVAIFYPIFGFIMKKFSWEYVFHFCSLFGVIWWSLWQYFVYDSPQKHPRISTLEKNYLLEVLNSSLQLNRREGEKRKIPWRKILTCSALWINAIAQFGGIFGLFTILTQGPSYFRFIHKWDSTKVGLLAGIPHLFRSIMAIIISQLMDYMLKNEILSRNNVRKIGTAISTILNGLFIVGLAFSGCDATMACICMILATASHGGVSSGPLAAVIDISPNFAGILLGIINMFCAIPGFISPLIVSYFTYENQTTESWKIVFIITSLLLISSGLVYVLFADSSQKEWNNQAEKRDYFDNENDENREMKSFNYVSKSS</sequence>
<dbReference type="Proteomes" id="UP001107558">
    <property type="component" value="Chromosome 2"/>
</dbReference>
<keyword evidence="5 7" id="KW-1133">Transmembrane helix</keyword>
<dbReference type="FunFam" id="1.20.1250.20:FF:000003">
    <property type="entry name" value="Solute carrier family 17 member 3"/>
    <property type="match status" value="1"/>
</dbReference>
<dbReference type="OrthoDB" id="2985014at2759"/>
<feature type="transmembrane region" description="Helical" evidence="7">
    <location>
        <begin position="796"/>
        <end position="822"/>
    </location>
</feature>
<keyword evidence="6 7" id="KW-0472">Membrane</keyword>
<feature type="transmembrane region" description="Helical" evidence="7">
    <location>
        <begin position="572"/>
        <end position="591"/>
    </location>
</feature>
<accession>A0A9J6C6H6</accession>
<name>A0A9J6C6H6_POLVA</name>
<evidence type="ECO:0000256" key="1">
    <source>
        <dbReference type="ARBA" id="ARBA00004141"/>
    </source>
</evidence>
<feature type="transmembrane region" description="Helical" evidence="7">
    <location>
        <begin position="535"/>
        <end position="552"/>
    </location>
</feature>
<feature type="domain" description="Major facilitator superfamily (MFS) profile" evidence="8">
    <location>
        <begin position="382"/>
        <end position="858"/>
    </location>
</feature>
<keyword evidence="3 7" id="KW-0812">Transmembrane</keyword>
<dbReference type="GO" id="GO:0016020">
    <property type="term" value="C:membrane"/>
    <property type="evidence" value="ECO:0007669"/>
    <property type="project" value="UniProtKB-SubCell"/>
</dbReference>
<feature type="transmembrane region" description="Helical" evidence="7">
    <location>
        <begin position="704"/>
        <end position="728"/>
    </location>
</feature>
<dbReference type="Pfam" id="PF07690">
    <property type="entry name" value="MFS_1"/>
    <property type="match status" value="1"/>
</dbReference>
<keyword evidence="2" id="KW-0813">Transport</keyword>
<evidence type="ECO:0000256" key="3">
    <source>
        <dbReference type="ARBA" id="ARBA00022692"/>
    </source>
</evidence>
<feature type="transmembrane region" description="Helical" evidence="7">
    <location>
        <begin position="481"/>
        <end position="501"/>
    </location>
</feature>
<comment type="subcellular location">
    <subcellularLocation>
        <location evidence="1">Membrane</location>
        <topology evidence="1">Multi-pass membrane protein</topology>
    </subcellularLocation>
</comment>
<comment type="caution">
    <text evidence="9">The sequence shown here is derived from an EMBL/GenBank/DDBJ whole genome shotgun (WGS) entry which is preliminary data.</text>
</comment>
<dbReference type="CDD" id="cd17318">
    <property type="entry name" value="MFS_SLC17"/>
    <property type="match status" value="1"/>
</dbReference>
<keyword evidence="4" id="KW-0769">Symport</keyword>
<dbReference type="InterPro" id="IPR020846">
    <property type="entry name" value="MFS_dom"/>
</dbReference>
<reference evidence="9" key="1">
    <citation type="submission" date="2021-03" db="EMBL/GenBank/DDBJ databases">
        <title>Chromosome level genome of the anhydrobiotic midge Polypedilum vanderplanki.</title>
        <authorList>
            <person name="Yoshida Y."/>
            <person name="Kikawada T."/>
            <person name="Gusev O."/>
        </authorList>
    </citation>
    <scope>NUCLEOTIDE SEQUENCE</scope>
    <source>
        <strain evidence="9">NIAS01</strain>
        <tissue evidence="9">Whole body or cell culture</tissue>
    </source>
</reference>
<protein>
    <recommendedName>
        <fullName evidence="8">Major facilitator superfamily (MFS) profile domain-containing protein</fullName>
    </recommendedName>
</protein>
<proteinExistence type="predicted"/>
<organism evidence="9 10">
    <name type="scientific">Polypedilum vanderplanki</name>
    <name type="common">Sleeping chironomid midge</name>
    <dbReference type="NCBI Taxonomy" id="319348"/>
    <lineage>
        <taxon>Eukaryota</taxon>
        <taxon>Metazoa</taxon>
        <taxon>Ecdysozoa</taxon>
        <taxon>Arthropoda</taxon>
        <taxon>Hexapoda</taxon>
        <taxon>Insecta</taxon>
        <taxon>Pterygota</taxon>
        <taxon>Neoptera</taxon>
        <taxon>Endopterygota</taxon>
        <taxon>Diptera</taxon>
        <taxon>Nematocera</taxon>
        <taxon>Chironomoidea</taxon>
        <taxon>Chironomidae</taxon>
        <taxon>Chironominae</taxon>
        <taxon>Polypedilum</taxon>
        <taxon>Polypedilum</taxon>
    </lineage>
</organism>
<dbReference type="GO" id="GO:0006820">
    <property type="term" value="P:monoatomic anion transport"/>
    <property type="evidence" value="ECO:0007669"/>
    <property type="project" value="TreeGrafter"/>
</dbReference>
<dbReference type="InterPro" id="IPR011701">
    <property type="entry name" value="MFS"/>
</dbReference>
<dbReference type="PANTHER" id="PTHR11662">
    <property type="entry name" value="SOLUTE CARRIER FAMILY 17"/>
    <property type="match status" value="1"/>
</dbReference>
<evidence type="ECO:0000313" key="10">
    <source>
        <dbReference type="Proteomes" id="UP001107558"/>
    </source>
</evidence>
<evidence type="ECO:0000313" key="9">
    <source>
        <dbReference type="EMBL" id="KAG5677772.1"/>
    </source>
</evidence>
<dbReference type="SUPFAM" id="SSF103473">
    <property type="entry name" value="MFS general substrate transporter"/>
    <property type="match status" value="1"/>
</dbReference>
<dbReference type="InterPro" id="IPR050382">
    <property type="entry name" value="MFS_Na/Anion_cotransporter"/>
</dbReference>
<evidence type="ECO:0000256" key="5">
    <source>
        <dbReference type="ARBA" id="ARBA00022989"/>
    </source>
</evidence>
<feature type="transmembrane region" description="Helical" evidence="7">
    <location>
        <begin position="660"/>
        <end position="684"/>
    </location>
</feature>
<evidence type="ECO:0000259" key="8">
    <source>
        <dbReference type="PROSITE" id="PS50850"/>
    </source>
</evidence>
<dbReference type="InterPro" id="IPR036259">
    <property type="entry name" value="MFS_trans_sf"/>
</dbReference>
<feature type="transmembrane region" description="Helical" evidence="7">
    <location>
        <begin position="508"/>
        <end position="529"/>
    </location>
</feature>
<feature type="transmembrane region" description="Helical" evidence="7">
    <location>
        <begin position="749"/>
        <end position="776"/>
    </location>
</feature>
<dbReference type="EMBL" id="JADBJN010000002">
    <property type="protein sequence ID" value="KAG5677772.1"/>
    <property type="molecule type" value="Genomic_DNA"/>
</dbReference>
<dbReference type="PROSITE" id="PS50850">
    <property type="entry name" value="MFS"/>
    <property type="match status" value="1"/>
</dbReference>
<feature type="transmembrane region" description="Helical" evidence="7">
    <location>
        <begin position="834"/>
        <end position="853"/>
    </location>
</feature>
<dbReference type="AlphaFoldDB" id="A0A9J6C6H6"/>
<dbReference type="GO" id="GO:0015293">
    <property type="term" value="F:symporter activity"/>
    <property type="evidence" value="ECO:0007669"/>
    <property type="project" value="UniProtKB-KW"/>
</dbReference>
<evidence type="ECO:0000256" key="2">
    <source>
        <dbReference type="ARBA" id="ARBA00022448"/>
    </source>
</evidence>
<dbReference type="Gene3D" id="1.20.1250.20">
    <property type="entry name" value="MFS general substrate transporter like domains"/>
    <property type="match status" value="2"/>
</dbReference>
<gene>
    <name evidence="9" type="ORF">PVAND_007503</name>
</gene>
<feature type="transmembrane region" description="Helical" evidence="7">
    <location>
        <begin position="597"/>
        <end position="618"/>
    </location>
</feature>
<evidence type="ECO:0000256" key="7">
    <source>
        <dbReference type="SAM" id="Phobius"/>
    </source>
</evidence>